<name>G0W8H9_NAUDC</name>
<dbReference type="GeneID" id="11494713"/>
<dbReference type="PANTHER" id="PTHR15615:SF36">
    <property type="entry name" value="PHO85 CYCLIN-5"/>
    <property type="match status" value="1"/>
</dbReference>
<gene>
    <name evidence="2" type="primary">NDAI0C04300</name>
    <name evidence="2" type="ordered locus">NDAI_0C04300</name>
</gene>
<dbReference type="STRING" id="1071378.G0W8H9"/>
<feature type="compositionally biased region" description="Polar residues" evidence="1">
    <location>
        <begin position="23"/>
        <end position="37"/>
    </location>
</feature>
<dbReference type="Gene3D" id="1.10.472.10">
    <property type="entry name" value="Cyclin-like"/>
    <property type="match status" value="1"/>
</dbReference>
<dbReference type="AlphaFoldDB" id="G0W8H9"/>
<evidence type="ECO:0000256" key="1">
    <source>
        <dbReference type="SAM" id="MobiDB-lite"/>
    </source>
</evidence>
<feature type="region of interest" description="Disordered" evidence="1">
    <location>
        <begin position="22"/>
        <end position="53"/>
    </location>
</feature>
<dbReference type="GO" id="GO:0019901">
    <property type="term" value="F:protein kinase binding"/>
    <property type="evidence" value="ECO:0007669"/>
    <property type="project" value="InterPro"/>
</dbReference>
<dbReference type="CDD" id="cd20557">
    <property type="entry name" value="CYCLIN_ScPCL1-like"/>
    <property type="match status" value="1"/>
</dbReference>
<dbReference type="SUPFAM" id="SSF47954">
    <property type="entry name" value="Cyclin-like"/>
    <property type="match status" value="1"/>
</dbReference>
<dbReference type="InterPro" id="IPR013922">
    <property type="entry name" value="Cyclin_PHO80-like"/>
</dbReference>
<proteinExistence type="predicted"/>
<sequence length="240" mass="27286">MQQVTPKYSVTSYSKLIFPTPRSCKSTQTKTSSNNIHSQQTSTPPSSPTSYSSKLDQKTLESIPLTLFTNKIASFLSETAKKYSTTRINNDVQSLKSFINEITKRSKSKRNILLLATYYFQKLYTSLSTCPVSTIPEFAFCAKRSFLTCIIIAHKYLNDSTFSMESWSLISGLNKKALSTIERWCLGKLDYNLFVDDLQFGSWQRKCLFQLPQTANLLNKKRSAEVCVADDIVSMKRLHC</sequence>
<reference evidence="2 3" key="1">
    <citation type="journal article" date="2011" name="Proc. Natl. Acad. Sci. U.S.A.">
        <title>Evolutionary erosion of yeast sex chromosomes by mating-type switching accidents.</title>
        <authorList>
            <person name="Gordon J.L."/>
            <person name="Armisen D."/>
            <person name="Proux-Wera E."/>
            <person name="Oheigeartaigh S.S."/>
            <person name="Byrne K.P."/>
            <person name="Wolfe K.H."/>
        </authorList>
    </citation>
    <scope>NUCLEOTIDE SEQUENCE [LARGE SCALE GENOMIC DNA]</scope>
    <source>
        <strain evidence="3">ATCC 10597 / BCRC 20456 / CBS 421 / NBRC 0211 / NRRL Y-12639</strain>
    </source>
</reference>
<dbReference type="RefSeq" id="XP_003669333.1">
    <property type="nucleotide sequence ID" value="XM_003669285.1"/>
</dbReference>
<dbReference type="PANTHER" id="PTHR15615">
    <property type="match status" value="1"/>
</dbReference>
<dbReference type="Proteomes" id="UP000000689">
    <property type="component" value="Chromosome 3"/>
</dbReference>
<dbReference type="OrthoDB" id="286814at2759"/>
<dbReference type="OMA" id="MERWCLK"/>
<evidence type="ECO:0000313" key="3">
    <source>
        <dbReference type="Proteomes" id="UP000000689"/>
    </source>
</evidence>
<dbReference type="HOGENOM" id="CLU_101101_1_0_1"/>
<evidence type="ECO:0008006" key="4">
    <source>
        <dbReference type="Google" id="ProtNLM"/>
    </source>
</evidence>
<accession>G0W8H9</accession>
<dbReference type="InterPro" id="IPR036915">
    <property type="entry name" value="Cyclin-like_sf"/>
</dbReference>
<evidence type="ECO:0000313" key="2">
    <source>
        <dbReference type="EMBL" id="CCD24090.1"/>
    </source>
</evidence>
<dbReference type="Pfam" id="PF08613">
    <property type="entry name" value="Cyclin"/>
    <property type="match status" value="1"/>
</dbReference>
<organism evidence="2 3">
    <name type="scientific">Naumovozyma dairenensis (strain ATCC 10597 / BCRC 20456 / CBS 421 / NBRC 0211 / NRRL Y-12639)</name>
    <name type="common">Saccharomyces dairenensis</name>
    <dbReference type="NCBI Taxonomy" id="1071378"/>
    <lineage>
        <taxon>Eukaryota</taxon>
        <taxon>Fungi</taxon>
        <taxon>Dikarya</taxon>
        <taxon>Ascomycota</taxon>
        <taxon>Saccharomycotina</taxon>
        <taxon>Saccharomycetes</taxon>
        <taxon>Saccharomycetales</taxon>
        <taxon>Saccharomycetaceae</taxon>
        <taxon>Naumovozyma</taxon>
    </lineage>
</organism>
<dbReference type="GO" id="GO:0016538">
    <property type="term" value="F:cyclin-dependent protein serine/threonine kinase regulator activity"/>
    <property type="evidence" value="ECO:0007669"/>
    <property type="project" value="TreeGrafter"/>
</dbReference>
<dbReference type="KEGG" id="ndi:NDAI_0C04300"/>
<dbReference type="GO" id="GO:0000307">
    <property type="term" value="C:cyclin-dependent protein kinase holoenzyme complex"/>
    <property type="evidence" value="ECO:0007669"/>
    <property type="project" value="TreeGrafter"/>
</dbReference>
<dbReference type="GO" id="GO:0005634">
    <property type="term" value="C:nucleus"/>
    <property type="evidence" value="ECO:0007669"/>
    <property type="project" value="TreeGrafter"/>
</dbReference>
<keyword evidence="3" id="KW-1185">Reference proteome</keyword>
<dbReference type="eggNOG" id="KOG1674">
    <property type="taxonomic scope" value="Eukaryota"/>
</dbReference>
<dbReference type="EMBL" id="HE580269">
    <property type="protein sequence ID" value="CCD24090.1"/>
    <property type="molecule type" value="Genomic_DNA"/>
</dbReference>
<feature type="compositionally biased region" description="Low complexity" evidence="1">
    <location>
        <begin position="38"/>
        <end position="53"/>
    </location>
</feature>
<protein>
    <recommendedName>
        <fullName evidence="4">Cyclin N-terminal domain-containing protein</fullName>
    </recommendedName>
</protein>